<proteinExistence type="predicted"/>
<keyword evidence="6" id="KW-1185">Reference proteome</keyword>
<evidence type="ECO:0000313" key="5">
    <source>
        <dbReference type="EMBL" id="MDP9868798.1"/>
    </source>
</evidence>
<evidence type="ECO:0000256" key="2">
    <source>
        <dbReference type="ARBA" id="ARBA00023125"/>
    </source>
</evidence>
<keyword evidence="2" id="KW-0238">DNA-binding</keyword>
<comment type="caution">
    <text evidence="5">The sequence shown here is derived from an EMBL/GenBank/DDBJ whole genome shotgun (WGS) entry which is preliminary data.</text>
</comment>
<dbReference type="Gene3D" id="1.10.10.60">
    <property type="entry name" value="Homeodomain-like"/>
    <property type="match status" value="1"/>
</dbReference>
<reference evidence="5 6" key="1">
    <citation type="submission" date="2023-07" db="EMBL/GenBank/DDBJ databases">
        <title>Sequencing the genomes of 1000 actinobacteria strains.</title>
        <authorList>
            <person name="Klenk H.-P."/>
        </authorList>
    </citation>
    <scope>NUCLEOTIDE SEQUENCE [LARGE SCALE GENOMIC DNA]</scope>
    <source>
        <strain evidence="5 6">DSM 44109</strain>
    </source>
</reference>
<evidence type="ECO:0000256" key="3">
    <source>
        <dbReference type="ARBA" id="ARBA00023163"/>
    </source>
</evidence>
<evidence type="ECO:0000259" key="4">
    <source>
        <dbReference type="PROSITE" id="PS01124"/>
    </source>
</evidence>
<keyword evidence="1" id="KW-0805">Transcription regulation</keyword>
<organism evidence="5 6">
    <name type="scientific">Streptosporangium brasiliense</name>
    <dbReference type="NCBI Taxonomy" id="47480"/>
    <lineage>
        <taxon>Bacteria</taxon>
        <taxon>Bacillati</taxon>
        <taxon>Actinomycetota</taxon>
        <taxon>Actinomycetes</taxon>
        <taxon>Streptosporangiales</taxon>
        <taxon>Streptosporangiaceae</taxon>
        <taxon>Streptosporangium</taxon>
    </lineage>
</organism>
<dbReference type="SUPFAM" id="SSF46689">
    <property type="entry name" value="Homeodomain-like"/>
    <property type="match status" value="1"/>
</dbReference>
<feature type="domain" description="HTH araC/xylS-type" evidence="4">
    <location>
        <begin position="128"/>
        <end position="225"/>
    </location>
</feature>
<name>A0ABT9RHN4_9ACTN</name>
<dbReference type="Pfam" id="PF12833">
    <property type="entry name" value="HTH_18"/>
    <property type="match status" value="1"/>
</dbReference>
<dbReference type="SMART" id="SM00342">
    <property type="entry name" value="HTH_ARAC"/>
    <property type="match status" value="1"/>
</dbReference>
<dbReference type="InterPro" id="IPR050204">
    <property type="entry name" value="AraC_XylS_family_regulators"/>
</dbReference>
<keyword evidence="3" id="KW-0804">Transcription</keyword>
<dbReference type="InterPro" id="IPR018060">
    <property type="entry name" value="HTH_AraC"/>
</dbReference>
<evidence type="ECO:0000313" key="6">
    <source>
        <dbReference type="Proteomes" id="UP001230426"/>
    </source>
</evidence>
<dbReference type="PROSITE" id="PS01124">
    <property type="entry name" value="HTH_ARAC_FAMILY_2"/>
    <property type="match status" value="1"/>
</dbReference>
<dbReference type="RefSeq" id="WP_306872042.1">
    <property type="nucleotide sequence ID" value="NZ_JAUSRB010000002.1"/>
</dbReference>
<dbReference type="InterPro" id="IPR009057">
    <property type="entry name" value="Homeodomain-like_sf"/>
</dbReference>
<accession>A0ABT9RHN4</accession>
<dbReference type="EMBL" id="JAUSRB010000002">
    <property type="protein sequence ID" value="MDP9868798.1"/>
    <property type="molecule type" value="Genomic_DNA"/>
</dbReference>
<evidence type="ECO:0000256" key="1">
    <source>
        <dbReference type="ARBA" id="ARBA00023015"/>
    </source>
</evidence>
<sequence length="229" mass="24473">MQGRGWVAMAPGRLYYRGQIDPGSLHAHHAVQLLVGDGLVLRGSDGIEHACSAALIPANAPHAIVEGTLEGLVVLMEPASVASRDGNAATWRIELGERVQADGVAAAEALVAAVTGAPPPDPRHPALIAAADVIEDLLPGGVRLGEVARAVHLSESRLSWLFREELGVPFRPYVLWERLRRAMGLLSSGRSLTQAAHEAGFADAPHMTRVFRRMFGASPSELARDVRWV</sequence>
<dbReference type="Proteomes" id="UP001230426">
    <property type="component" value="Unassembled WGS sequence"/>
</dbReference>
<gene>
    <name evidence="5" type="ORF">J2S55_008064</name>
</gene>
<protein>
    <submittedName>
        <fullName evidence="5">AraC-like DNA-binding protein</fullName>
    </submittedName>
</protein>
<dbReference type="PANTHER" id="PTHR46796">
    <property type="entry name" value="HTH-TYPE TRANSCRIPTIONAL ACTIVATOR RHAS-RELATED"/>
    <property type="match status" value="1"/>
</dbReference>